<dbReference type="InterPro" id="IPR011010">
    <property type="entry name" value="DNA_brk_join_enz"/>
</dbReference>
<accession>A0A4R1LQ10</accession>
<dbReference type="Gene3D" id="1.10.150.130">
    <property type="match status" value="1"/>
</dbReference>
<dbReference type="PANTHER" id="PTHR30349">
    <property type="entry name" value="PHAGE INTEGRASE-RELATED"/>
    <property type="match status" value="1"/>
</dbReference>
<dbReference type="OrthoDB" id="892893at2"/>
<comment type="similarity">
    <text evidence="1">Belongs to the 'phage' integrase family.</text>
</comment>
<keyword evidence="6" id="KW-1185">Reference proteome</keyword>
<dbReference type="PROSITE" id="PS51898">
    <property type="entry name" value="TYR_RECOMBINASE"/>
    <property type="match status" value="1"/>
</dbReference>
<evidence type="ECO:0000256" key="2">
    <source>
        <dbReference type="ARBA" id="ARBA00023125"/>
    </source>
</evidence>
<dbReference type="Proteomes" id="UP000294616">
    <property type="component" value="Unassembled WGS sequence"/>
</dbReference>
<evidence type="ECO:0000313" key="6">
    <source>
        <dbReference type="Proteomes" id="UP000294616"/>
    </source>
</evidence>
<gene>
    <name evidence="5" type="ORF">C8N28_2702</name>
</gene>
<comment type="caution">
    <text evidence="5">The sequence shown here is derived from an EMBL/GenBank/DDBJ whole genome shotgun (WGS) entry which is preliminary data.</text>
</comment>
<dbReference type="Pfam" id="PF17293">
    <property type="entry name" value="Arm-DNA-bind_5"/>
    <property type="match status" value="1"/>
</dbReference>
<dbReference type="Pfam" id="PF00589">
    <property type="entry name" value="Phage_integrase"/>
    <property type="match status" value="1"/>
</dbReference>
<dbReference type="EMBL" id="SMGO01000003">
    <property type="protein sequence ID" value="TCK80945.1"/>
    <property type="molecule type" value="Genomic_DNA"/>
</dbReference>
<dbReference type="SUPFAM" id="SSF56349">
    <property type="entry name" value="DNA breaking-rejoining enzymes"/>
    <property type="match status" value="1"/>
</dbReference>
<keyword evidence="2" id="KW-0238">DNA-binding</keyword>
<dbReference type="PANTHER" id="PTHR30349:SF64">
    <property type="entry name" value="PROPHAGE INTEGRASE INTD-RELATED"/>
    <property type="match status" value="1"/>
</dbReference>
<dbReference type="InterPro" id="IPR050090">
    <property type="entry name" value="Tyrosine_recombinase_XerCD"/>
</dbReference>
<evidence type="ECO:0000256" key="1">
    <source>
        <dbReference type="ARBA" id="ARBA00008857"/>
    </source>
</evidence>
<protein>
    <submittedName>
        <fullName evidence="5">Site-specific recombinase XerD</fullName>
    </submittedName>
</protein>
<keyword evidence="3" id="KW-0233">DNA recombination</keyword>
<dbReference type="InterPro" id="IPR010998">
    <property type="entry name" value="Integrase_recombinase_N"/>
</dbReference>
<dbReference type="InterPro" id="IPR025269">
    <property type="entry name" value="SAM-like_dom"/>
</dbReference>
<dbReference type="GO" id="GO:0006310">
    <property type="term" value="P:DNA recombination"/>
    <property type="evidence" value="ECO:0007669"/>
    <property type="project" value="UniProtKB-KW"/>
</dbReference>
<feature type="domain" description="Tyr recombinase" evidence="4">
    <location>
        <begin position="222"/>
        <end position="399"/>
    </location>
</feature>
<dbReference type="InterPro" id="IPR013762">
    <property type="entry name" value="Integrase-like_cat_sf"/>
</dbReference>
<dbReference type="InterPro" id="IPR002104">
    <property type="entry name" value="Integrase_catalytic"/>
</dbReference>
<organism evidence="5 6">
    <name type="scientific">Albibacterium bauzanense</name>
    <dbReference type="NCBI Taxonomy" id="653929"/>
    <lineage>
        <taxon>Bacteria</taxon>
        <taxon>Pseudomonadati</taxon>
        <taxon>Bacteroidota</taxon>
        <taxon>Sphingobacteriia</taxon>
        <taxon>Sphingobacteriales</taxon>
        <taxon>Sphingobacteriaceae</taxon>
        <taxon>Albibacterium</taxon>
    </lineage>
</organism>
<dbReference type="RefSeq" id="WP_132225706.1">
    <property type="nucleotide sequence ID" value="NZ_SMGO01000003.1"/>
</dbReference>
<dbReference type="GO" id="GO:0003677">
    <property type="term" value="F:DNA binding"/>
    <property type="evidence" value="ECO:0007669"/>
    <property type="project" value="UniProtKB-KW"/>
</dbReference>
<name>A0A4R1LQ10_9SPHI</name>
<dbReference type="CDD" id="cd01185">
    <property type="entry name" value="INTN1_C_like"/>
    <property type="match status" value="1"/>
</dbReference>
<evidence type="ECO:0000256" key="3">
    <source>
        <dbReference type="ARBA" id="ARBA00023172"/>
    </source>
</evidence>
<dbReference type="Gene3D" id="1.10.443.10">
    <property type="entry name" value="Intergrase catalytic core"/>
    <property type="match status" value="1"/>
</dbReference>
<reference evidence="5 6" key="1">
    <citation type="submission" date="2019-03" db="EMBL/GenBank/DDBJ databases">
        <title>Genomic Encyclopedia of Archaeal and Bacterial Type Strains, Phase II (KMG-II): from individual species to whole genera.</title>
        <authorList>
            <person name="Goeker M."/>
        </authorList>
    </citation>
    <scope>NUCLEOTIDE SEQUENCE [LARGE SCALE GENOMIC DNA]</scope>
    <source>
        <strain evidence="5 6">DSM 22554</strain>
    </source>
</reference>
<evidence type="ECO:0000259" key="4">
    <source>
        <dbReference type="PROSITE" id="PS51898"/>
    </source>
</evidence>
<evidence type="ECO:0000313" key="5">
    <source>
        <dbReference type="EMBL" id="TCK80945.1"/>
    </source>
</evidence>
<dbReference type="InterPro" id="IPR035386">
    <property type="entry name" value="Arm-DNA-bind_5"/>
</dbReference>
<dbReference type="AlphaFoldDB" id="A0A4R1LQ10"/>
<dbReference type="GO" id="GO:0015074">
    <property type="term" value="P:DNA integration"/>
    <property type="evidence" value="ECO:0007669"/>
    <property type="project" value="InterPro"/>
</dbReference>
<proteinExistence type="inferred from homology"/>
<sequence length="418" mass="48522">MRSANTFGVHFILRMNKEKNGIAPIYVRIAVNGARIEMSLKKKVKVSDWNSSRGLPKAKNTDLKILNGFLEQVRGVLSGYYQEMVMSKKLITPEAIKNMYLGEVEQENTLQSLMEYHNLHMKEVLAYGTLKNYFTTVKYLNEFVLQQFKKPDIYLSELDYKFITQFEYFLRTYEPTDHHKGMANNGVMKHLERFRKMVRLGVKLGWMEKNPFELYKLRMQKVERDFLTSDELSRIEKKVFSVQRIQYAKDLFVFSCYTGIAYIDVMQLTPDNILLGTDGNRWIKTMREKTDTSVNVPILPKAEAIIEKYKDNPRAIAHGTMFPVISNQKLNSYLKEVADLCGIKKHLTFHLARHTFATSVTLSNGVPIETVSKMLGHTTIRTTQIYAKVVEQKVSQDMANLRNRLEENEQIALKVLKD</sequence>
<dbReference type="Pfam" id="PF13102">
    <property type="entry name" value="Phage_int_SAM_5"/>
    <property type="match status" value="1"/>
</dbReference>